<dbReference type="PATRIC" id="fig|1202724.3.peg.88"/>
<feature type="chain" id="PRO_5005818172" description="Lipoprotein" evidence="1">
    <location>
        <begin position="21"/>
        <end position="173"/>
    </location>
</feature>
<name>A0A0M8MAL1_9FLAO</name>
<dbReference type="EMBL" id="LIYD01000005">
    <property type="protein sequence ID" value="KOS04684.1"/>
    <property type="molecule type" value="Genomic_DNA"/>
</dbReference>
<protein>
    <recommendedName>
        <fullName evidence="4">Lipoprotein</fullName>
    </recommendedName>
</protein>
<sequence>MKKILLLFSAVGLLSLSSCNNDDNFDQDTIAEVFQTRRLNFTASGEFKNVVEFGTTIPDGDMILVYRLTDDPDTDLDVWQLIPRTLYFGEEEVDYDYNFTQNDVLLYMEANTDLSDPSFDPYTRNQIFRIVIIPGFLSSSRTSANAMEEFKDYNATMKKYGIKESDVKQISTK</sequence>
<keyword evidence="3" id="KW-1185">Reference proteome</keyword>
<dbReference type="PROSITE" id="PS51257">
    <property type="entry name" value="PROKAR_LIPOPROTEIN"/>
    <property type="match status" value="1"/>
</dbReference>
<dbReference type="AlphaFoldDB" id="A0A0M8MAL1"/>
<reference evidence="2 3" key="1">
    <citation type="submission" date="2015-08" db="EMBL/GenBank/DDBJ databases">
        <title>Whole genome sequence of Flavobacterium akiainvivens IK-1T, from decaying Wikstroemia oahuensis, an endemic Hawaiian shrub.</title>
        <authorList>
            <person name="Wan X."/>
            <person name="Hou S."/>
            <person name="Saito J."/>
            <person name="Donachie S."/>
        </authorList>
    </citation>
    <scope>NUCLEOTIDE SEQUENCE [LARGE SCALE GENOMIC DNA]</scope>
    <source>
        <strain evidence="2 3">IK-1</strain>
    </source>
</reference>
<dbReference type="STRING" id="1202724.AM493_00470"/>
<dbReference type="RefSeq" id="WP_054405714.1">
    <property type="nucleotide sequence ID" value="NZ_FOYA01000012.1"/>
</dbReference>
<accession>A0A0M8MAL1</accession>
<keyword evidence="1" id="KW-0732">Signal</keyword>
<organism evidence="2 3">
    <name type="scientific">Flavobacterium akiainvivens</name>
    <dbReference type="NCBI Taxonomy" id="1202724"/>
    <lineage>
        <taxon>Bacteria</taxon>
        <taxon>Pseudomonadati</taxon>
        <taxon>Bacteroidota</taxon>
        <taxon>Flavobacteriia</taxon>
        <taxon>Flavobacteriales</taxon>
        <taxon>Flavobacteriaceae</taxon>
        <taxon>Flavobacterium</taxon>
    </lineage>
</organism>
<evidence type="ECO:0000256" key="1">
    <source>
        <dbReference type="SAM" id="SignalP"/>
    </source>
</evidence>
<evidence type="ECO:0008006" key="4">
    <source>
        <dbReference type="Google" id="ProtNLM"/>
    </source>
</evidence>
<evidence type="ECO:0000313" key="2">
    <source>
        <dbReference type="EMBL" id="KOS04684.1"/>
    </source>
</evidence>
<dbReference type="Proteomes" id="UP000037755">
    <property type="component" value="Unassembled WGS sequence"/>
</dbReference>
<comment type="caution">
    <text evidence="2">The sequence shown here is derived from an EMBL/GenBank/DDBJ whole genome shotgun (WGS) entry which is preliminary data.</text>
</comment>
<evidence type="ECO:0000313" key="3">
    <source>
        <dbReference type="Proteomes" id="UP000037755"/>
    </source>
</evidence>
<gene>
    <name evidence="2" type="ORF">AM493_00470</name>
</gene>
<proteinExistence type="predicted"/>
<dbReference type="OrthoDB" id="1524444at2"/>
<feature type="signal peptide" evidence="1">
    <location>
        <begin position="1"/>
        <end position="20"/>
    </location>
</feature>